<dbReference type="Gene3D" id="1.20.58.70">
    <property type="match status" value="1"/>
</dbReference>
<evidence type="ECO:0000256" key="1">
    <source>
        <dbReference type="ARBA" id="ARBA00009063"/>
    </source>
</evidence>
<dbReference type="InterPro" id="IPR006011">
    <property type="entry name" value="Syntaxin_N"/>
</dbReference>
<name>A0A814I6D1_9BILA</name>
<dbReference type="GO" id="GO:0006906">
    <property type="term" value="P:vesicle fusion"/>
    <property type="evidence" value="ECO:0007669"/>
    <property type="project" value="TreeGrafter"/>
</dbReference>
<organism evidence="4 5">
    <name type="scientific">Brachionus calyciflorus</name>
    <dbReference type="NCBI Taxonomy" id="104777"/>
    <lineage>
        <taxon>Eukaryota</taxon>
        <taxon>Metazoa</taxon>
        <taxon>Spiralia</taxon>
        <taxon>Gnathifera</taxon>
        <taxon>Rotifera</taxon>
        <taxon>Eurotatoria</taxon>
        <taxon>Monogononta</taxon>
        <taxon>Pseudotrocha</taxon>
        <taxon>Ploima</taxon>
        <taxon>Brachionidae</taxon>
        <taxon>Brachionus</taxon>
    </lineage>
</organism>
<evidence type="ECO:0000259" key="3">
    <source>
        <dbReference type="PROSITE" id="PS50192"/>
    </source>
</evidence>
<dbReference type="AlphaFoldDB" id="A0A814I6D1"/>
<dbReference type="Gene3D" id="1.20.5.110">
    <property type="match status" value="1"/>
</dbReference>
<protein>
    <recommendedName>
        <fullName evidence="3">t-SNARE coiled-coil homology domain-containing protein</fullName>
    </recommendedName>
</protein>
<dbReference type="SUPFAM" id="SSF47661">
    <property type="entry name" value="t-snare proteins"/>
    <property type="match status" value="1"/>
</dbReference>
<evidence type="ECO:0000313" key="5">
    <source>
        <dbReference type="Proteomes" id="UP000663879"/>
    </source>
</evidence>
<dbReference type="GO" id="GO:0005484">
    <property type="term" value="F:SNAP receptor activity"/>
    <property type="evidence" value="ECO:0007669"/>
    <property type="project" value="TreeGrafter"/>
</dbReference>
<evidence type="ECO:0000256" key="2">
    <source>
        <dbReference type="SAM" id="Coils"/>
    </source>
</evidence>
<dbReference type="GO" id="GO:0000149">
    <property type="term" value="F:SNARE binding"/>
    <property type="evidence" value="ECO:0007669"/>
    <property type="project" value="TreeGrafter"/>
</dbReference>
<dbReference type="GO" id="GO:0006886">
    <property type="term" value="P:intracellular protein transport"/>
    <property type="evidence" value="ECO:0007669"/>
    <property type="project" value="TreeGrafter"/>
</dbReference>
<dbReference type="GO" id="GO:0031201">
    <property type="term" value="C:SNARE complex"/>
    <property type="evidence" value="ECO:0007669"/>
    <property type="project" value="TreeGrafter"/>
</dbReference>
<dbReference type="EMBL" id="CAJNOC010004383">
    <property type="protein sequence ID" value="CAF1019720.1"/>
    <property type="molecule type" value="Genomic_DNA"/>
</dbReference>
<dbReference type="Proteomes" id="UP000663879">
    <property type="component" value="Unassembled WGS sequence"/>
</dbReference>
<dbReference type="InterPro" id="IPR045242">
    <property type="entry name" value="Syntaxin"/>
</dbReference>
<sequence length="239" mass="27709">MTRELIQSLSAGIEKLNLSINHIENLSNQIGTSKDSNDLRKKLADIQHSAKEIAQNAQRNLKELISDPINVNEFKVQKERLIDEFVKVFKIFQQVAETSLRKMKQFELPEQSASRGGNVTFQNEIKEVNFDLGRSMNYEQEQPNIQINIDQDLQLVNDRDNQIQQLESDIIDLNTMLRDLAIILNDQQKTLNAFENNINNAEYTVMNTMFVLGSNSRVIHFKKKIQKIRNNLQFFLSQT</sequence>
<reference evidence="4" key="1">
    <citation type="submission" date="2021-02" db="EMBL/GenBank/DDBJ databases">
        <authorList>
            <person name="Nowell W R."/>
        </authorList>
    </citation>
    <scope>NUCLEOTIDE SEQUENCE</scope>
    <source>
        <strain evidence="4">Ploen Becks lab</strain>
    </source>
</reference>
<accession>A0A814I6D1</accession>
<keyword evidence="5" id="KW-1185">Reference proteome</keyword>
<dbReference type="Pfam" id="PF14523">
    <property type="entry name" value="Syntaxin_2"/>
    <property type="match status" value="1"/>
</dbReference>
<proteinExistence type="inferred from homology"/>
<dbReference type="PANTHER" id="PTHR19957:SF411">
    <property type="entry name" value="LD23667P"/>
    <property type="match status" value="1"/>
</dbReference>
<feature type="coiled-coil region" evidence="2">
    <location>
        <begin position="177"/>
        <end position="204"/>
    </location>
</feature>
<dbReference type="GO" id="GO:0048278">
    <property type="term" value="P:vesicle docking"/>
    <property type="evidence" value="ECO:0007669"/>
    <property type="project" value="TreeGrafter"/>
</dbReference>
<feature type="domain" description="T-SNARE coiled-coil homology" evidence="3">
    <location>
        <begin position="153"/>
        <end position="201"/>
    </location>
</feature>
<dbReference type="InterPro" id="IPR000727">
    <property type="entry name" value="T_SNARE_dom"/>
</dbReference>
<gene>
    <name evidence="4" type="ORF">OXX778_LOCUS17317</name>
</gene>
<comment type="caution">
    <text evidence="4">The sequence shown here is derived from an EMBL/GenBank/DDBJ whole genome shotgun (WGS) entry which is preliminary data.</text>
</comment>
<keyword evidence="2" id="KW-0175">Coiled coil</keyword>
<comment type="similarity">
    <text evidence="1">Belongs to the syntaxin family.</text>
</comment>
<dbReference type="OrthoDB" id="364348at2759"/>
<dbReference type="InterPro" id="IPR010989">
    <property type="entry name" value="SNARE"/>
</dbReference>
<evidence type="ECO:0000313" key="4">
    <source>
        <dbReference type="EMBL" id="CAF1019720.1"/>
    </source>
</evidence>
<dbReference type="GO" id="GO:0008021">
    <property type="term" value="C:synaptic vesicle"/>
    <property type="evidence" value="ECO:0007669"/>
    <property type="project" value="TreeGrafter"/>
</dbReference>
<dbReference type="PANTHER" id="PTHR19957">
    <property type="entry name" value="SYNTAXIN"/>
    <property type="match status" value="1"/>
</dbReference>
<dbReference type="PROSITE" id="PS50192">
    <property type="entry name" value="T_SNARE"/>
    <property type="match status" value="1"/>
</dbReference>